<sequence length="406" mass="45626">IPHFIHSMENPFLVLDATPTCVVSEAEEAASSAESPLDFPSPLSDDSFDFQSDVASPSSEVASPTSNTGAENSSPSHATVVSPDRYLHLHFKLTPTRSPRRHVRWDKVAAVWRQRTPPKPRLLRTTPLKEKAGGDDPDFEEHIGFKRTKANVEANEYRVMASVFSEIMKAPQGMTVQDWFQAFGKRPRERLGALCNVAKTVAQRAVSFADDGVLRIPRAREGRPKKQMEVLGEQITTIVAESNKLGIPNSAGYVANELRESHGVKTSTRSVSRYMKENLDMYYGKGIRQNMMHDAPVNVNYRYEYLKGRLDNLEMVDGKLVPKLPEVFLDESYCHLDHSASRRWVQKGGIVTEPGRGPLLVIFAAFVVYYDRENHRMESKFVQDSVYIWPAIGKAHIHKKTGDNGD</sequence>
<organism evidence="2 3">
    <name type="scientific">Dissophora globulifera</name>
    <dbReference type="NCBI Taxonomy" id="979702"/>
    <lineage>
        <taxon>Eukaryota</taxon>
        <taxon>Fungi</taxon>
        <taxon>Fungi incertae sedis</taxon>
        <taxon>Mucoromycota</taxon>
        <taxon>Mortierellomycotina</taxon>
        <taxon>Mortierellomycetes</taxon>
        <taxon>Mortierellales</taxon>
        <taxon>Mortierellaceae</taxon>
        <taxon>Dissophora</taxon>
    </lineage>
</organism>
<proteinExistence type="predicted"/>
<keyword evidence="3" id="KW-1185">Reference proteome</keyword>
<comment type="caution">
    <text evidence="2">The sequence shown here is derived from an EMBL/GenBank/DDBJ whole genome shotgun (WGS) entry which is preliminary data.</text>
</comment>
<feature type="compositionally biased region" description="Basic and acidic residues" evidence="1">
    <location>
        <begin position="127"/>
        <end position="139"/>
    </location>
</feature>
<dbReference type="OrthoDB" id="2441967at2759"/>
<evidence type="ECO:0008006" key="4">
    <source>
        <dbReference type="Google" id="ProtNLM"/>
    </source>
</evidence>
<feature type="compositionally biased region" description="Polar residues" evidence="1">
    <location>
        <begin position="54"/>
        <end position="79"/>
    </location>
</feature>
<gene>
    <name evidence="2" type="ORF">BGZ99_003207</name>
</gene>
<evidence type="ECO:0000313" key="2">
    <source>
        <dbReference type="EMBL" id="KAG0302070.1"/>
    </source>
</evidence>
<accession>A0A9P6QUQ2</accession>
<dbReference type="EMBL" id="JAAAIP010002051">
    <property type="protein sequence ID" value="KAG0302070.1"/>
    <property type="molecule type" value="Genomic_DNA"/>
</dbReference>
<feature type="compositionally biased region" description="Low complexity" evidence="1">
    <location>
        <begin position="29"/>
        <end position="53"/>
    </location>
</feature>
<feature type="non-terminal residue" evidence="2">
    <location>
        <position position="406"/>
    </location>
</feature>
<feature type="non-terminal residue" evidence="2">
    <location>
        <position position="1"/>
    </location>
</feature>
<dbReference type="AlphaFoldDB" id="A0A9P6QUQ2"/>
<protein>
    <recommendedName>
        <fullName evidence="4">Transposase</fullName>
    </recommendedName>
</protein>
<feature type="region of interest" description="Disordered" evidence="1">
    <location>
        <begin position="26"/>
        <end position="79"/>
    </location>
</feature>
<name>A0A9P6QUQ2_9FUNG</name>
<evidence type="ECO:0000313" key="3">
    <source>
        <dbReference type="Proteomes" id="UP000738325"/>
    </source>
</evidence>
<evidence type="ECO:0000256" key="1">
    <source>
        <dbReference type="SAM" id="MobiDB-lite"/>
    </source>
</evidence>
<reference evidence="2" key="1">
    <citation type="journal article" date="2020" name="Fungal Divers.">
        <title>Resolving the Mortierellaceae phylogeny through synthesis of multi-gene phylogenetics and phylogenomics.</title>
        <authorList>
            <person name="Vandepol N."/>
            <person name="Liber J."/>
            <person name="Desiro A."/>
            <person name="Na H."/>
            <person name="Kennedy M."/>
            <person name="Barry K."/>
            <person name="Grigoriev I.V."/>
            <person name="Miller A.N."/>
            <person name="O'Donnell K."/>
            <person name="Stajich J.E."/>
            <person name="Bonito G."/>
        </authorList>
    </citation>
    <scope>NUCLEOTIDE SEQUENCE</scope>
    <source>
        <strain evidence="2">REB-010B</strain>
    </source>
</reference>
<dbReference type="Proteomes" id="UP000738325">
    <property type="component" value="Unassembled WGS sequence"/>
</dbReference>
<feature type="region of interest" description="Disordered" evidence="1">
    <location>
        <begin position="119"/>
        <end position="139"/>
    </location>
</feature>